<dbReference type="InterPro" id="IPR011009">
    <property type="entry name" value="Kinase-like_dom_sf"/>
</dbReference>
<dbReference type="OrthoDB" id="5291879at2"/>
<dbReference type="SUPFAM" id="SSF56112">
    <property type="entry name" value="Protein kinase-like (PK-like)"/>
    <property type="match status" value="1"/>
</dbReference>
<keyword evidence="1" id="KW-0418">Kinase</keyword>
<dbReference type="Pfam" id="PF03881">
    <property type="entry name" value="Fructosamin_kin"/>
    <property type="match status" value="1"/>
</dbReference>
<evidence type="ECO:0000313" key="2">
    <source>
        <dbReference type="EMBL" id="MRG86267.1"/>
    </source>
</evidence>
<gene>
    <name evidence="2" type="ORF">GH754_07995</name>
</gene>
<dbReference type="PANTHER" id="PTHR12149">
    <property type="entry name" value="FRUCTOSAMINE 3 KINASE-RELATED PROTEIN"/>
    <property type="match status" value="1"/>
</dbReference>
<proteinExistence type="inferred from homology"/>
<evidence type="ECO:0000313" key="3">
    <source>
        <dbReference type="Proteomes" id="UP000480185"/>
    </source>
</evidence>
<comment type="similarity">
    <text evidence="1">Belongs to the fructosamine kinase family.</text>
</comment>
<reference evidence="2 3" key="1">
    <citation type="submission" date="2019-11" db="EMBL/GenBank/DDBJ databases">
        <authorList>
            <person name="Li J."/>
        </authorList>
    </citation>
    <scope>NUCLEOTIDE SEQUENCE [LARGE SCALE GENOMIC DNA]</scope>
    <source>
        <strain evidence="2 3">J4</strain>
    </source>
</reference>
<accession>A0A6G1X5Q1</accession>
<keyword evidence="1 2" id="KW-0808">Transferase</keyword>
<dbReference type="AlphaFoldDB" id="A0A6G1X5Q1"/>
<keyword evidence="3" id="KW-1185">Reference proteome</keyword>
<organism evidence="2 3">
    <name type="scientific">Salinibacillus xinjiangensis</name>
    <dbReference type="NCBI Taxonomy" id="1229268"/>
    <lineage>
        <taxon>Bacteria</taxon>
        <taxon>Bacillati</taxon>
        <taxon>Bacillota</taxon>
        <taxon>Bacilli</taxon>
        <taxon>Bacillales</taxon>
        <taxon>Bacillaceae</taxon>
        <taxon>Salinibacillus</taxon>
    </lineage>
</organism>
<dbReference type="PANTHER" id="PTHR12149:SF8">
    <property type="entry name" value="PROTEIN-RIBULOSAMINE 3-KINASE"/>
    <property type="match status" value="1"/>
</dbReference>
<sequence>MHKFISNLLNQIQHQNPITKVTPISGGSINNAYYVETTKSRFFIKTNTGVSPHFFQAEAKGLQFIEESNTIDVPQVYFYNNPAPDETGVIVLEWIEGEKTAQTDEQLGHSLASLHKTTGSHFGFEEDTFIGELPHPNGLYENWVAYYRDCRLTPQYKTGIQSGKIVGQRKRQMEKLLNHLDQWLNHSPKPSLLHGDLWGGNWIVGPAGKPYLIDPSVLYGDHLFELAFTELFGGFSSTVYHAYEDVFPIPTYYKDIQPLYQLYYLLVHLNLFGEGYGRSVDRILKRYIG</sequence>
<dbReference type="EMBL" id="WJNH01000004">
    <property type="protein sequence ID" value="MRG86267.1"/>
    <property type="molecule type" value="Genomic_DNA"/>
</dbReference>
<name>A0A6G1X5Q1_9BACI</name>
<dbReference type="RefSeq" id="WP_153728183.1">
    <property type="nucleotide sequence ID" value="NZ_WJNH01000004.1"/>
</dbReference>
<dbReference type="Proteomes" id="UP000480185">
    <property type="component" value="Unassembled WGS sequence"/>
</dbReference>
<evidence type="ECO:0000256" key="1">
    <source>
        <dbReference type="PIRNR" id="PIRNR006221"/>
    </source>
</evidence>
<dbReference type="PIRSF" id="PIRSF006221">
    <property type="entry name" value="Ketosamine-3-kinase"/>
    <property type="match status" value="1"/>
</dbReference>
<dbReference type="GO" id="GO:0016301">
    <property type="term" value="F:kinase activity"/>
    <property type="evidence" value="ECO:0007669"/>
    <property type="project" value="UniProtKB-UniRule"/>
</dbReference>
<dbReference type="Gene3D" id="3.90.1200.10">
    <property type="match status" value="1"/>
</dbReference>
<comment type="caution">
    <text evidence="2">The sequence shown here is derived from an EMBL/GenBank/DDBJ whole genome shotgun (WGS) entry which is preliminary data.</text>
</comment>
<protein>
    <submittedName>
        <fullName evidence="2">Phosphotransferase</fullName>
    </submittedName>
</protein>
<dbReference type="Gene3D" id="3.30.200.20">
    <property type="entry name" value="Phosphorylase Kinase, domain 1"/>
    <property type="match status" value="1"/>
</dbReference>
<dbReference type="InterPro" id="IPR016477">
    <property type="entry name" value="Fructo-/Ketosamine-3-kinase"/>
</dbReference>